<dbReference type="SUPFAM" id="SSF144232">
    <property type="entry name" value="HIT/MYND zinc finger-like"/>
    <property type="match status" value="1"/>
</dbReference>
<dbReference type="PROSITE" id="PS50865">
    <property type="entry name" value="ZF_MYND_2"/>
    <property type="match status" value="1"/>
</dbReference>
<keyword evidence="1" id="KW-0479">Metal-binding</keyword>
<dbReference type="Pfam" id="PF01753">
    <property type="entry name" value="zf-MYND"/>
    <property type="match status" value="1"/>
</dbReference>
<evidence type="ECO:0000256" key="2">
    <source>
        <dbReference type="ARBA" id="ARBA00022771"/>
    </source>
</evidence>
<proteinExistence type="predicted"/>
<dbReference type="HOGENOM" id="CLU_456325_0_0_1"/>
<evidence type="ECO:0000256" key="3">
    <source>
        <dbReference type="ARBA" id="ARBA00022833"/>
    </source>
</evidence>
<sequence length="591" mass="65798">MADYAQIITHTPQQAIQWKELARSNPGRVARVLVLQPGVTTREGDNQGDIYPALAAVMEISKKRLQGVENKAWENLVSGGLADALCQNVCEMVVFIRTLPNMPPHLLEKLKNEARSPYCTPLEILCHAAIMFRDPPTKTDKQVIAALRKNWSEMMERIWNEPESTLRPEDSHVIERMIVAQLVSRIVVTDPSFSSILSKPSDLTVQIIARHWKYAQRPADTAFTATTLYELLDLNHGDASGSAKSKIISRILVGVESTASILKQEQAKALIVTFAEHLVRLSGSSAIDELGFLKGIILAGKNIEPEIIKTIFKATPLWNALFRLLKKSAKPTPAKDQGPGTQEDPTTDKRHRLLIILNIVTLSASVLHHASLYFPKECESLVRIWANENLFGALEETIQLSVAMPGMTMQLGWLASLTDTTVKAGPPSLSRFLGAQFPRWRLLGTLIKHDIERQQITGPPSISERDEVPPADSNVWDHGVWQCFGSLQARCMDETLCSKRGCENEVTGTFFCQCEFAKYCSKTCQTKDAKDHRHACNVMALLDNVKVSRHAASFPNRTTKPQLLVQAGSFTTATILGVFLLLMLALFLKWY</sequence>
<keyword evidence="5" id="KW-1133">Transmembrane helix</keyword>
<evidence type="ECO:0000259" key="6">
    <source>
        <dbReference type="PROSITE" id="PS50865"/>
    </source>
</evidence>
<keyword evidence="2 4" id="KW-0863">Zinc-finger</keyword>
<keyword evidence="5" id="KW-0472">Membrane</keyword>
<keyword evidence="8" id="KW-1185">Reference proteome</keyword>
<dbReference type="AlphaFoldDB" id="A0A067T7S6"/>
<gene>
    <name evidence="7" type="ORF">GALMADRAFT_211363</name>
</gene>
<organism evidence="7 8">
    <name type="scientific">Galerina marginata (strain CBS 339.88)</name>
    <dbReference type="NCBI Taxonomy" id="685588"/>
    <lineage>
        <taxon>Eukaryota</taxon>
        <taxon>Fungi</taxon>
        <taxon>Dikarya</taxon>
        <taxon>Basidiomycota</taxon>
        <taxon>Agaricomycotina</taxon>
        <taxon>Agaricomycetes</taxon>
        <taxon>Agaricomycetidae</taxon>
        <taxon>Agaricales</taxon>
        <taxon>Agaricineae</taxon>
        <taxon>Strophariaceae</taxon>
        <taxon>Galerina</taxon>
    </lineage>
</organism>
<name>A0A067T7S6_GALM3</name>
<accession>A0A067T7S6</accession>
<dbReference type="Proteomes" id="UP000027222">
    <property type="component" value="Unassembled WGS sequence"/>
</dbReference>
<evidence type="ECO:0000256" key="4">
    <source>
        <dbReference type="PROSITE-ProRule" id="PRU00134"/>
    </source>
</evidence>
<dbReference type="GO" id="GO:0008270">
    <property type="term" value="F:zinc ion binding"/>
    <property type="evidence" value="ECO:0007669"/>
    <property type="project" value="UniProtKB-KW"/>
</dbReference>
<dbReference type="OrthoDB" id="432970at2759"/>
<dbReference type="Gene3D" id="6.10.140.2220">
    <property type="match status" value="1"/>
</dbReference>
<evidence type="ECO:0000256" key="1">
    <source>
        <dbReference type="ARBA" id="ARBA00022723"/>
    </source>
</evidence>
<evidence type="ECO:0000313" key="8">
    <source>
        <dbReference type="Proteomes" id="UP000027222"/>
    </source>
</evidence>
<reference evidence="8" key="1">
    <citation type="journal article" date="2014" name="Proc. Natl. Acad. Sci. U.S.A.">
        <title>Extensive sampling of basidiomycete genomes demonstrates inadequacy of the white-rot/brown-rot paradigm for wood decay fungi.</title>
        <authorList>
            <person name="Riley R."/>
            <person name="Salamov A.A."/>
            <person name="Brown D.W."/>
            <person name="Nagy L.G."/>
            <person name="Floudas D."/>
            <person name="Held B.W."/>
            <person name="Levasseur A."/>
            <person name="Lombard V."/>
            <person name="Morin E."/>
            <person name="Otillar R."/>
            <person name="Lindquist E.A."/>
            <person name="Sun H."/>
            <person name="LaButti K.M."/>
            <person name="Schmutz J."/>
            <person name="Jabbour D."/>
            <person name="Luo H."/>
            <person name="Baker S.E."/>
            <person name="Pisabarro A.G."/>
            <person name="Walton J.D."/>
            <person name="Blanchette R.A."/>
            <person name="Henrissat B."/>
            <person name="Martin F."/>
            <person name="Cullen D."/>
            <person name="Hibbett D.S."/>
            <person name="Grigoriev I.V."/>
        </authorList>
    </citation>
    <scope>NUCLEOTIDE SEQUENCE [LARGE SCALE GENOMIC DNA]</scope>
    <source>
        <strain evidence="8">CBS 339.88</strain>
    </source>
</reference>
<keyword evidence="3" id="KW-0862">Zinc</keyword>
<protein>
    <recommendedName>
        <fullName evidence="6">MYND-type domain-containing protein</fullName>
    </recommendedName>
</protein>
<evidence type="ECO:0000256" key="5">
    <source>
        <dbReference type="SAM" id="Phobius"/>
    </source>
</evidence>
<keyword evidence="5" id="KW-0812">Transmembrane</keyword>
<feature type="transmembrane region" description="Helical" evidence="5">
    <location>
        <begin position="563"/>
        <end position="588"/>
    </location>
</feature>
<feature type="domain" description="MYND-type" evidence="6">
    <location>
        <begin position="499"/>
        <end position="536"/>
    </location>
</feature>
<dbReference type="EMBL" id="KL142381">
    <property type="protein sequence ID" value="KDR75038.1"/>
    <property type="molecule type" value="Genomic_DNA"/>
</dbReference>
<dbReference type="InterPro" id="IPR002893">
    <property type="entry name" value="Znf_MYND"/>
</dbReference>
<evidence type="ECO:0000313" key="7">
    <source>
        <dbReference type="EMBL" id="KDR75038.1"/>
    </source>
</evidence>